<organism evidence="1 2">
    <name type="scientific">Plakobranchus ocellatus</name>
    <dbReference type="NCBI Taxonomy" id="259542"/>
    <lineage>
        <taxon>Eukaryota</taxon>
        <taxon>Metazoa</taxon>
        <taxon>Spiralia</taxon>
        <taxon>Lophotrochozoa</taxon>
        <taxon>Mollusca</taxon>
        <taxon>Gastropoda</taxon>
        <taxon>Heterobranchia</taxon>
        <taxon>Euthyneura</taxon>
        <taxon>Panpulmonata</taxon>
        <taxon>Sacoglossa</taxon>
        <taxon>Placobranchoidea</taxon>
        <taxon>Plakobranchidae</taxon>
        <taxon>Plakobranchus</taxon>
    </lineage>
</organism>
<evidence type="ECO:0000313" key="1">
    <source>
        <dbReference type="EMBL" id="GFN93581.1"/>
    </source>
</evidence>
<comment type="caution">
    <text evidence="1">The sequence shown here is derived from an EMBL/GenBank/DDBJ whole genome shotgun (WGS) entry which is preliminary data.</text>
</comment>
<gene>
    <name evidence="1" type="ORF">PoB_002008700</name>
</gene>
<reference evidence="1 2" key="1">
    <citation type="journal article" date="2021" name="Elife">
        <title>Chloroplast acquisition without the gene transfer in kleptoplastic sea slugs, Plakobranchus ocellatus.</title>
        <authorList>
            <person name="Maeda T."/>
            <person name="Takahashi S."/>
            <person name="Yoshida T."/>
            <person name="Shimamura S."/>
            <person name="Takaki Y."/>
            <person name="Nagai Y."/>
            <person name="Toyoda A."/>
            <person name="Suzuki Y."/>
            <person name="Arimoto A."/>
            <person name="Ishii H."/>
            <person name="Satoh N."/>
            <person name="Nishiyama T."/>
            <person name="Hasebe M."/>
            <person name="Maruyama T."/>
            <person name="Minagawa J."/>
            <person name="Obokata J."/>
            <person name="Shigenobu S."/>
        </authorList>
    </citation>
    <scope>NUCLEOTIDE SEQUENCE [LARGE SCALE GENOMIC DNA]</scope>
</reference>
<dbReference type="EMBL" id="BLXT01002362">
    <property type="protein sequence ID" value="GFN93581.1"/>
    <property type="molecule type" value="Genomic_DNA"/>
</dbReference>
<name>A0AAV3ZGH3_9GAST</name>
<evidence type="ECO:0000313" key="2">
    <source>
        <dbReference type="Proteomes" id="UP000735302"/>
    </source>
</evidence>
<sequence length="89" mass="10030">MSKILKTCGNVHLGTMRHIKMIKILMNCGNLTDLLELTKTSNVYQRCHMSVTKGLMINIVLGQSPKQQHINNSKINHFLMAEVLPLNVS</sequence>
<accession>A0AAV3ZGH3</accession>
<keyword evidence="2" id="KW-1185">Reference proteome</keyword>
<dbReference type="AlphaFoldDB" id="A0AAV3ZGH3"/>
<protein>
    <submittedName>
        <fullName evidence="1">Uncharacterized protein</fullName>
    </submittedName>
</protein>
<proteinExistence type="predicted"/>
<dbReference type="Proteomes" id="UP000735302">
    <property type="component" value="Unassembled WGS sequence"/>
</dbReference>